<evidence type="ECO:0000313" key="3">
    <source>
        <dbReference type="EMBL" id="QPM89531.1"/>
    </source>
</evidence>
<accession>A0A418SDV0</accession>
<keyword evidence="2" id="KW-0378">Hydrolase</keyword>
<dbReference type="InterPro" id="IPR000073">
    <property type="entry name" value="AB_hydrolase_1"/>
</dbReference>
<reference evidence="3 4" key="1">
    <citation type="submission" date="2020-08" db="EMBL/GenBank/DDBJ databases">
        <title>Genome sequence of Rhodobacteraceae bacterium Lw-13e.</title>
        <authorList>
            <person name="Poehlein A."/>
            <person name="Wolter L."/>
            <person name="Daniel R."/>
            <person name="Brinkhoff T."/>
        </authorList>
    </citation>
    <scope>NUCLEOTIDE SEQUENCE [LARGE SCALE GENOMIC DNA]</scope>
    <source>
        <strain evidence="3 4">Lw-13e</strain>
    </source>
</reference>
<dbReference type="PANTHER" id="PTHR43433">
    <property type="entry name" value="HYDROLASE, ALPHA/BETA FOLD FAMILY PROTEIN"/>
    <property type="match status" value="1"/>
</dbReference>
<evidence type="ECO:0000256" key="1">
    <source>
        <dbReference type="ARBA" id="ARBA00010088"/>
    </source>
</evidence>
<dbReference type="InterPro" id="IPR002410">
    <property type="entry name" value="Peptidase_S33"/>
</dbReference>
<dbReference type="EMBL" id="CP060436">
    <property type="protein sequence ID" value="QPM89531.1"/>
    <property type="molecule type" value="Genomic_DNA"/>
</dbReference>
<dbReference type="Gene3D" id="3.40.50.1820">
    <property type="entry name" value="alpha/beta hydrolase"/>
    <property type="match status" value="1"/>
</dbReference>
<dbReference type="InterPro" id="IPR029058">
    <property type="entry name" value="AB_hydrolase_fold"/>
</dbReference>
<proteinExistence type="inferred from homology"/>
<dbReference type="GO" id="GO:0008233">
    <property type="term" value="F:peptidase activity"/>
    <property type="evidence" value="ECO:0007669"/>
    <property type="project" value="InterPro"/>
</dbReference>
<dbReference type="PRINTS" id="PR00793">
    <property type="entry name" value="PROAMNOPTASE"/>
</dbReference>
<protein>
    <submittedName>
        <fullName evidence="3">Uncharacterized protein</fullName>
    </submittedName>
</protein>
<evidence type="ECO:0000256" key="2">
    <source>
        <dbReference type="ARBA" id="ARBA00022801"/>
    </source>
</evidence>
<comment type="similarity">
    <text evidence="1">Belongs to the peptidase S33 family.</text>
</comment>
<dbReference type="AlphaFoldDB" id="A0A418SDV0"/>
<gene>
    <name evidence="3" type="ORF">PSAL_007520</name>
</gene>
<dbReference type="PRINTS" id="PR00111">
    <property type="entry name" value="ABHYDROLASE"/>
</dbReference>
<dbReference type="Proteomes" id="UP000283786">
    <property type="component" value="Chromosome"/>
</dbReference>
<organism evidence="3 4">
    <name type="scientific">Pseudooceanicola algae</name>
    <dbReference type="NCBI Taxonomy" id="1537215"/>
    <lineage>
        <taxon>Bacteria</taxon>
        <taxon>Pseudomonadati</taxon>
        <taxon>Pseudomonadota</taxon>
        <taxon>Alphaproteobacteria</taxon>
        <taxon>Rhodobacterales</taxon>
        <taxon>Paracoccaceae</taxon>
        <taxon>Pseudooceanicola</taxon>
    </lineage>
</organism>
<dbReference type="KEGG" id="palw:PSAL_007520"/>
<dbReference type="InterPro" id="IPR050471">
    <property type="entry name" value="AB_hydrolase"/>
</dbReference>
<dbReference type="PANTHER" id="PTHR43433:SF5">
    <property type="entry name" value="AB HYDROLASE-1 DOMAIN-CONTAINING PROTEIN"/>
    <property type="match status" value="1"/>
</dbReference>
<name>A0A418SDV0_9RHOB</name>
<dbReference type="SUPFAM" id="SSF53474">
    <property type="entry name" value="alpha/beta-Hydrolases"/>
    <property type="match status" value="1"/>
</dbReference>
<dbReference type="RefSeq" id="WP_231388602.1">
    <property type="nucleotide sequence ID" value="NZ_CP060436.1"/>
</dbReference>
<keyword evidence="4" id="KW-1185">Reference proteome</keyword>
<evidence type="ECO:0000313" key="4">
    <source>
        <dbReference type="Proteomes" id="UP000283786"/>
    </source>
</evidence>
<dbReference type="GO" id="GO:0006508">
    <property type="term" value="P:proteolysis"/>
    <property type="evidence" value="ECO:0007669"/>
    <property type="project" value="InterPro"/>
</dbReference>
<dbReference type="Pfam" id="PF00561">
    <property type="entry name" value="Abhydrolase_1"/>
    <property type="match status" value="1"/>
</dbReference>
<sequence length="319" mass="33688">MGRPLTIAAGVLLVLLVIGIATTLWRADRRSREARAAFPPLGQMVLVDGQPVHALQMGSGPDLVLLHGASGNLRDFTFALAPRLAQDFRVTLFDRPGLGHSPALAPRGVTLKDQADLLSRAAAQLGVTRPVVVGQSFGGAVALAWAVHFPDRIAGLVSVAGASHPWEGPIGADHRILAAPVLGPVVSTLAAAWVSTPYVNRQVAGAFDPQQPPSGYTGHLGAALTLQSSVLRANAQQRVDLREELRQQSQRYPTLDLPVEILHGTADRIVGLDIHSRPLAADVPGARLTVLPGIGHMPHHASADAVTEAITRAIRRSRP</sequence>